<dbReference type="PANTHER" id="PTHR30469">
    <property type="entry name" value="MULTIDRUG RESISTANCE PROTEIN MDTA"/>
    <property type="match status" value="1"/>
</dbReference>
<comment type="caution">
    <text evidence="5">The sequence shown here is derived from an EMBL/GenBank/DDBJ whole genome shotgun (WGS) entry which is preliminary data.</text>
</comment>
<evidence type="ECO:0000256" key="1">
    <source>
        <dbReference type="ARBA" id="ARBA00009477"/>
    </source>
</evidence>
<dbReference type="Gene3D" id="2.40.50.100">
    <property type="match status" value="1"/>
</dbReference>
<protein>
    <submittedName>
        <fullName evidence="5">Efflux RND transporter periplasmic adaptor subunit</fullName>
    </submittedName>
</protein>
<name>A0ABW0KIZ6_9BACT</name>
<evidence type="ECO:0000313" key="5">
    <source>
        <dbReference type="EMBL" id="MFC5453465.1"/>
    </source>
</evidence>
<organism evidence="5 6">
    <name type="scientific">Prosthecobacter fluviatilis</name>
    <dbReference type="NCBI Taxonomy" id="445931"/>
    <lineage>
        <taxon>Bacteria</taxon>
        <taxon>Pseudomonadati</taxon>
        <taxon>Verrucomicrobiota</taxon>
        <taxon>Verrucomicrobiia</taxon>
        <taxon>Verrucomicrobiales</taxon>
        <taxon>Verrucomicrobiaceae</taxon>
        <taxon>Prosthecobacter</taxon>
    </lineage>
</organism>
<reference evidence="6" key="1">
    <citation type="journal article" date="2019" name="Int. J. Syst. Evol. Microbiol.">
        <title>The Global Catalogue of Microorganisms (GCM) 10K type strain sequencing project: providing services to taxonomists for standard genome sequencing and annotation.</title>
        <authorList>
            <consortium name="The Broad Institute Genomics Platform"/>
            <consortium name="The Broad Institute Genome Sequencing Center for Infectious Disease"/>
            <person name="Wu L."/>
            <person name="Ma J."/>
        </authorList>
    </citation>
    <scope>NUCLEOTIDE SEQUENCE [LARGE SCALE GENOMIC DNA]</scope>
    <source>
        <strain evidence="6">CGMCC 4.1469</strain>
    </source>
</reference>
<dbReference type="NCBIfam" id="TIGR01730">
    <property type="entry name" value="RND_mfp"/>
    <property type="match status" value="1"/>
</dbReference>
<accession>A0ABW0KIZ6</accession>
<proteinExistence type="inferred from homology"/>
<evidence type="ECO:0000259" key="3">
    <source>
        <dbReference type="Pfam" id="PF25954"/>
    </source>
</evidence>
<comment type="similarity">
    <text evidence="1">Belongs to the membrane fusion protein (MFP) (TC 8.A.1) family.</text>
</comment>
<dbReference type="Gene3D" id="2.40.30.170">
    <property type="match status" value="1"/>
</dbReference>
<dbReference type="RefSeq" id="WP_377162569.1">
    <property type="nucleotide sequence ID" value="NZ_JBHSMQ010000001.1"/>
</dbReference>
<keyword evidence="2" id="KW-0175">Coiled coil</keyword>
<sequence>MLNVVQRFWEIHRLPSWVYLLIASLCATASNGAEPPLKGIILPFQDVDLTFPVPGVVAEIKVHEGDLVKKGHALVRLDDRLEKLEIKKAEALVEQARFEHEAAAKLIAENIGSRTEALAKRITFDLALNALETARAKEAQRTIFSSIEGVVVRIHKEVGESVLLNEVVVRVARLNRVYAQFYVSAEEAAMLRLGNDFRMKLAGNGQAEKFFNGKIALVDPVLDAESALVRVRVDVANDKGELKAGMRVEKAAPERAP</sequence>
<evidence type="ECO:0000259" key="4">
    <source>
        <dbReference type="Pfam" id="PF25984"/>
    </source>
</evidence>
<dbReference type="PANTHER" id="PTHR30469:SF15">
    <property type="entry name" value="HLYD FAMILY OF SECRETION PROTEINS"/>
    <property type="match status" value="1"/>
</dbReference>
<feature type="domain" description="CusB-like beta-barrel" evidence="3">
    <location>
        <begin position="179"/>
        <end position="248"/>
    </location>
</feature>
<dbReference type="InterPro" id="IPR058792">
    <property type="entry name" value="Beta-barrel_RND_2"/>
</dbReference>
<dbReference type="EMBL" id="JBHSMQ010000001">
    <property type="protein sequence ID" value="MFC5453465.1"/>
    <property type="molecule type" value="Genomic_DNA"/>
</dbReference>
<dbReference type="Proteomes" id="UP001596052">
    <property type="component" value="Unassembled WGS sequence"/>
</dbReference>
<feature type="coiled-coil region" evidence="2">
    <location>
        <begin position="74"/>
        <end position="101"/>
    </location>
</feature>
<dbReference type="Pfam" id="PF25954">
    <property type="entry name" value="Beta-barrel_RND_2"/>
    <property type="match status" value="1"/>
</dbReference>
<dbReference type="Pfam" id="PF25984">
    <property type="entry name" value="BSH_YknX"/>
    <property type="match status" value="1"/>
</dbReference>
<evidence type="ECO:0000313" key="6">
    <source>
        <dbReference type="Proteomes" id="UP001596052"/>
    </source>
</evidence>
<dbReference type="InterPro" id="IPR006143">
    <property type="entry name" value="RND_pump_MFP"/>
</dbReference>
<dbReference type="SUPFAM" id="SSF111369">
    <property type="entry name" value="HlyD-like secretion proteins"/>
    <property type="match status" value="1"/>
</dbReference>
<feature type="domain" description="YknX-like barrel-sandwich hybrid" evidence="4">
    <location>
        <begin position="55"/>
        <end position="160"/>
    </location>
</feature>
<dbReference type="InterPro" id="IPR058639">
    <property type="entry name" value="BSH_YknX-like"/>
</dbReference>
<keyword evidence="6" id="KW-1185">Reference proteome</keyword>
<gene>
    <name evidence="5" type="ORF">ACFQDI_01250</name>
</gene>
<evidence type="ECO:0000256" key="2">
    <source>
        <dbReference type="SAM" id="Coils"/>
    </source>
</evidence>